<dbReference type="NCBIfam" id="TIGR01088">
    <property type="entry name" value="aroQ"/>
    <property type="match status" value="1"/>
</dbReference>
<keyword evidence="2 3" id="KW-0456">Lyase</keyword>
<dbReference type="NCBIfam" id="NF003805">
    <property type="entry name" value="PRK05395.1-2"/>
    <property type="match status" value="1"/>
</dbReference>
<dbReference type="CDD" id="cd00466">
    <property type="entry name" value="DHQase_II"/>
    <property type="match status" value="1"/>
</dbReference>
<dbReference type="AlphaFoldDB" id="A0A645EVB6"/>
<dbReference type="Gene3D" id="3.40.50.9100">
    <property type="entry name" value="Dehydroquinase, class II"/>
    <property type="match status" value="1"/>
</dbReference>
<accession>A0A645EVB6</accession>
<dbReference type="Pfam" id="PF01220">
    <property type="entry name" value="DHquinase_II"/>
    <property type="match status" value="1"/>
</dbReference>
<dbReference type="PANTHER" id="PTHR21272:SF3">
    <property type="entry name" value="CATABOLIC 3-DEHYDROQUINASE"/>
    <property type="match status" value="1"/>
</dbReference>
<dbReference type="InterPro" id="IPR001874">
    <property type="entry name" value="DHquinase_II"/>
</dbReference>
<proteinExistence type="inferred from homology"/>
<dbReference type="GO" id="GO:0003855">
    <property type="term" value="F:3-dehydroquinate dehydratase activity"/>
    <property type="evidence" value="ECO:0007669"/>
    <property type="project" value="UniProtKB-EC"/>
</dbReference>
<dbReference type="InterPro" id="IPR036441">
    <property type="entry name" value="DHquinase_II_sf"/>
</dbReference>
<dbReference type="PIRSF" id="PIRSF001399">
    <property type="entry name" value="DHquinase_II"/>
    <property type="match status" value="1"/>
</dbReference>
<dbReference type="HAMAP" id="MF_00169">
    <property type="entry name" value="AroQ"/>
    <property type="match status" value="1"/>
</dbReference>
<comment type="caution">
    <text evidence="3">The sequence shown here is derived from an EMBL/GenBank/DDBJ whole genome shotgun (WGS) entry which is preliminary data.</text>
</comment>
<evidence type="ECO:0000256" key="2">
    <source>
        <dbReference type="ARBA" id="ARBA00023239"/>
    </source>
</evidence>
<dbReference type="PANTHER" id="PTHR21272">
    <property type="entry name" value="CATABOLIC 3-DEHYDROQUINASE"/>
    <property type="match status" value="1"/>
</dbReference>
<reference evidence="3" key="1">
    <citation type="submission" date="2019-08" db="EMBL/GenBank/DDBJ databases">
        <authorList>
            <person name="Kucharzyk K."/>
            <person name="Murdoch R.W."/>
            <person name="Higgins S."/>
            <person name="Loffler F."/>
        </authorList>
    </citation>
    <scope>NUCLEOTIDE SEQUENCE</scope>
</reference>
<dbReference type="NCBIfam" id="NF003806">
    <property type="entry name" value="PRK05395.1-3"/>
    <property type="match status" value="1"/>
</dbReference>
<name>A0A645EVB6_9ZZZZ</name>
<sequence>MRKYLMLNGPNMNLMGMREPYYGTVTLAEVEEKIKFLAQEYGVEVDFYQSNHEGNLVDKLQEVRGKVDGIIFNPAAFTYTSYAIRDAITACNHRVIEVHVSNIHAREEFRHHSLLAAIVAGQIIGLGAKGYEMALRYLVETDREKKNT</sequence>
<organism evidence="3">
    <name type="scientific">bioreactor metagenome</name>
    <dbReference type="NCBI Taxonomy" id="1076179"/>
    <lineage>
        <taxon>unclassified sequences</taxon>
        <taxon>metagenomes</taxon>
        <taxon>ecological metagenomes</taxon>
    </lineage>
</organism>
<evidence type="ECO:0000256" key="1">
    <source>
        <dbReference type="ARBA" id="ARBA00012060"/>
    </source>
</evidence>
<gene>
    <name evidence="3" type="primary">yqhS_7</name>
    <name evidence="3" type="ORF">SDC9_152640</name>
</gene>
<dbReference type="NCBIfam" id="NF003807">
    <property type="entry name" value="PRK05395.1-4"/>
    <property type="match status" value="1"/>
</dbReference>
<dbReference type="GO" id="GO:0019631">
    <property type="term" value="P:quinate catabolic process"/>
    <property type="evidence" value="ECO:0007669"/>
    <property type="project" value="TreeGrafter"/>
</dbReference>
<evidence type="ECO:0000313" key="3">
    <source>
        <dbReference type="EMBL" id="MPN05390.1"/>
    </source>
</evidence>
<dbReference type="SUPFAM" id="SSF52304">
    <property type="entry name" value="Type II 3-dehydroquinate dehydratase"/>
    <property type="match status" value="1"/>
</dbReference>
<dbReference type="EMBL" id="VSSQ01051303">
    <property type="protein sequence ID" value="MPN05390.1"/>
    <property type="molecule type" value="Genomic_DNA"/>
</dbReference>
<dbReference type="EC" id="4.2.1.10" evidence="1"/>
<protein>
    <recommendedName>
        <fullName evidence="1">3-dehydroquinate dehydratase</fullName>
        <ecNumber evidence="1">4.2.1.10</ecNumber>
    </recommendedName>
</protein>